<dbReference type="HOGENOM" id="CLU_420224_0_0_10"/>
<dbReference type="RefSeq" id="WP_013631511.1">
    <property type="nucleotide sequence ID" value="NC_015177.1"/>
</dbReference>
<gene>
    <name evidence="3" type="ordered locus">Pedsa_0426</name>
</gene>
<dbReference type="InterPro" id="IPR055353">
    <property type="entry name" value="DUF7619"/>
</dbReference>
<dbReference type="InterPro" id="IPR000601">
    <property type="entry name" value="PKD_dom"/>
</dbReference>
<feature type="domain" description="PKD" evidence="2">
    <location>
        <begin position="58"/>
        <end position="101"/>
    </location>
</feature>
<dbReference type="eggNOG" id="COG3291">
    <property type="taxonomic scope" value="Bacteria"/>
</dbReference>
<accession>F0S5T7</accession>
<name>F0S5T7_PSESL</name>
<evidence type="ECO:0000259" key="2">
    <source>
        <dbReference type="PROSITE" id="PS50093"/>
    </source>
</evidence>
<dbReference type="OrthoDB" id="1110367at2"/>
<dbReference type="InterPro" id="IPR013783">
    <property type="entry name" value="Ig-like_fold"/>
</dbReference>
<dbReference type="AlphaFoldDB" id="F0S5T7"/>
<reference evidence="3 4" key="1">
    <citation type="journal article" date="2011" name="Stand. Genomic Sci.">
        <title>Complete genome sequence of the gliding, heparinolytic Pedobacter saltans type strain (113).</title>
        <authorList>
            <person name="Liolios K."/>
            <person name="Sikorski J."/>
            <person name="Lu M."/>
            <person name="Nolan M."/>
            <person name="Lapidus A."/>
            <person name="Lucas S."/>
            <person name="Hammon N."/>
            <person name="Deshpande S."/>
            <person name="Cheng J.F."/>
            <person name="Tapia R."/>
            <person name="Han C."/>
            <person name="Goodwin L."/>
            <person name="Pitluck S."/>
            <person name="Huntemann M."/>
            <person name="Ivanova N."/>
            <person name="Pagani I."/>
            <person name="Mavromatis K."/>
            <person name="Ovchinikova G."/>
            <person name="Pati A."/>
            <person name="Chen A."/>
            <person name="Palaniappan K."/>
            <person name="Land M."/>
            <person name="Hauser L."/>
            <person name="Brambilla E.M."/>
            <person name="Kotsyurbenko O."/>
            <person name="Rohde M."/>
            <person name="Tindall B.J."/>
            <person name="Abt B."/>
            <person name="Goker M."/>
            <person name="Detter J.C."/>
            <person name="Woyke T."/>
            <person name="Bristow J."/>
            <person name="Eisen J.A."/>
            <person name="Markowitz V."/>
            <person name="Hugenholtz P."/>
            <person name="Klenk H.P."/>
            <person name="Kyrpides N.C."/>
        </authorList>
    </citation>
    <scope>NUCLEOTIDE SEQUENCE [LARGE SCALE GENOMIC DNA]</scope>
    <source>
        <strain evidence="4">ATCC 51119 / DSM 12145 / JCM 21818 / LMG 10337 / NBRC 100064 / NCIMB 13643</strain>
    </source>
</reference>
<evidence type="ECO:0000313" key="4">
    <source>
        <dbReference type="Proteomes" id="UP000000310"/>
    </source>
</evidence>
<keyword evidence="4" id="KW-1185">Reference proteome</keyword>
<dbReference type="EMBL" id="CP002545">
    <property type="protein sequence ID" value="ADY51008.1"/>
    <property type="molecule type" value="Genomic_DNA"/>
</dbReference>
<sequence>MRKPVLLLLFIITAFFGFKDVSAQSPIANDTVPAKIIYHINDGQVSFNSELRPLRPIAGAPAPFYSYFWEFGDGNFSFLQNPTHVYADSGIYAPRLYATNNYDDGNPPPMRPGKLKTSKPAVKSMLASTNFFKDKHQIALQSNRMPKPQEEMVVILGYKNSDLINPLTKSGTIAFFYNDTQFEKDNFKITDIRTHHGEEKTDLGRLITLGSLKSTNVDFYARSGPSPLSSIANTNSSRIIHEQKAAFRNSEAWKYNNLQANEERFLFLSLQTTPEMIKDTNAVVNLSAVFIPDDPLAEIDIYKLELQIVASHDPNKMILKNRSMNYRFLGKDKTLTYKVRFQNTGKGPAKKVDVGVSIPEGLDVQSVKIKDSNPKLILCNAAYTGQSCLDTIIKKDSIHFVFRNIYLPGVQQDGVNDKDSTKGYIEYQIKFKEKPKKLPFASSAGIVFDKNEPIYTNKAKGKFKPGISPGIMVGYGSLTSATSVKGIGDKSYTLGFSISPYSPYRKYLQAELFLNTYETTNDLINVYTLSKDTSMYGNQTFQIITGREIYSQTKKFNLDLVPAHLRYNLNNYIGLGIGAFTSLTISESTKLVQRTNLLDYSRDAATGSKEPQKIHDDILLSKNNKSFAIVNASIFADLQLGLVRKGPALGIRYLQGVSNKDNRIFAYLSFKL</sequence>
<dbReference type="KEGG" id="psn:Pedsa_0426"/>
<evidence type="ECO:0000313" key="3">
    <source>
        <dbReference type="EMBL" id="ADY51008.1"/>
    </source>
</evidence>
<dbReference type="PROSITE" id="PS50093">
    <property type="entry name" value="PKD"/>
    <property type="match status" value="1"/>
</dbReference>
<evidence type="ECO:0000256" key="1">
    <source>
        <dbReference type="SAM" id="SignalP"/>
    </source>
</evidence>
<dbReference type="InterPro" id="IPR057171">
    <property type="entry name" value="DUF7849"/>
</dbReference>
<feature type="chain" id="PRO_5003255937" description="PKD domain-containing protein" evidence="1">
    <location>
        <begin position="24"/>
        <end position="672"/>
    </location>
</feature>
<dbReference type="Pfam" id="PF25233">
    <property type="entry name" value="DUF7849"/>
    <property type="match status" value="1"/>
</dbReference>
<dbReference type="SUPFAM" id="SSF49299">
    <property type="entry name" value="PKD domain"/>
    <property type="match status" value="1"/>
</dbReference>
<dbReference type="Proteomes" id="UP000000310">
    <property type="component" value="Chromosome"/>
</dbReference>
<dbReference type="CDD" id="cd00146">
    <property type="entry name" value="PKD"/>
    <property type="match status" value="1"/>
</dbReference>
<feature type="signal peptide" evidence="1">
    <location>
        <begin position="1"/>
        <end position="23"/>
    </location>
</feature>
<keyword evidence="1" id="KW-0732">Signal</keyword>
<dbReference type="InterPro" id="IPR035986">
    <property type="entry name" value="PKD_dom_sf"/>
</dbReference>
<dbReference type="Pfam" id="PF24595">
    <property type="entry name" value="DUF7619"/>
    <property type="match status" value="1"/>
</dbReference>
<protein>
    <recommendedName>
        <fullName evidence="2">PKD domain-containing protein</fullName>
    </recommendedName>
</protein>
<dbReference type="STRING" id="762903.Pedsa_0426"/>
<reference evidence="4" key="2">
    <citation type="submission" date="2011-02" db="EMBL/GenBank/DDBJ databases">
        <title>The complete genome of Pedobacter saltans DSM 12145.</title>
        <authorList>
            <consortium name="US DOE Joint Genome Institute (JGI-PGF)"/>
            <person name="Lucas S."/>
            <person name="Copeland A."/>
            <person name="Lapidus A."/>
            <person name="Bruce D."/>
            <person name="Goodwin L."/>
            <person name="Pitluck S."/>
            <person name="Kyrpides N."/>
            <person name="Mavromatis K."/>
            <person name="Pagani I."/>
            <person name="Ivanova N."/>
            <person name="Ovchinnikova G."/>
            <person name="Lu M."/>
            <person name="Detter J.C."/>
            <person name="Han C."/>
            <person name="Land M."/>
            <person name="Hauser L."/>
            <person name="Markowitz V."/>
            <person name="Cheng J.-F."/>
            <person name="Hugenholtz P."/>
            <person name="Woyke T."/>
            <person name="Wu D."/>
            <person name="Tindall B."/>
            <person name="Pomrenke H.G."/>
            <person name="Brambilla E."/>
            <person name="Klenk H.-P."/>
            <person name="Eisen J.A."/>
        </authorList>
    </citation>
    <scope>NUCLEOTIDE SEQUENCE [LARGE SCALE GENOMIC DNA]</scope>
    <source>
        <strain evidence="4">ATCC 51119 / DSM 12145 / JCM 21818 / LMG 10337 / NBRC 100064 / NCIMB 13643</strain>
    </source>
</reference>
<dbReference type="Gene3D" id="2.60.40.10">
    <property type="entry name" value="Immunoglobulins"/>
    <property type="match status" value="1"/>
</dbReference>
<proteinExistence type="predicted"/>
<organism evidence="3 4">
    <name type="scientific">Pseudopedobacter saltans (strain ATCC 51119 / DSM 12145 / JCM 21818 / CCUG 39354 / LMG 10337 / NBRC 100064 / NCIMB 13643)</name>
    <name type="common">Pedobacter saltans</name>
    <dbReference type="NCBI Taxonomy" id="762903"/>
    <lineage>
        <taxon>Bacteria</taxon>
        <taxon>Pseudomonadati</taxon>
        <taxon>Bacteroidota</taxon>
        <taxon>Sphingobacteriia</taxon>
        <taxon>Sphingobacteriales</taxon>
        <taxon>Sphingobacteriaceae</taxon>
        <taxon>Pseudopedobacter</taxon>
    </lineage>
</organism>
<dbReference type="Pfam" id="PF18911">
    <property type="entry name" value="PKD_4"/>
    <property type="match status" value="1"/>
</dbReference>